<dbReference type="Proteomes" id="UP000739411">
    <property type="component" value="Unassembled WGS sequence"/>
</dbReference>
<dbReference type="AlphaFoldDB" id="A0A935KDL1"/>
<proteinExistence type="predicted"/>
<dbReference type="EMBL" id="JADJMS010000052">
    <property type="protein sequence ID" value="MBK7417540.1"/>
    <property type="molecule type" value="Genomic_DNA"/>
</dbReference>
<name>A0A935KDL1_9RHOO</name>
<reference evidence="1 2" key="1">
    <citation type="submission" date="2020-10" db="EMBL/GenBank/DDBJ databases">
        <title>Connecting structure to function with the recovery of over 1000 high-quality activated sludge metagenome-assembled genomes encoding full-length rRNA genes using long-read sequencing.</title>
        <authorList>
            <person name="Singleton C.M."/>
            <person name="Petriglieri F."/>
            <person name="Kristensen J.M."/>
            <person name="Kirkegaard R.H."/>
            <person name="Michaelsen T.Y."/>
            <person name="Andersen M.H."/>
            <person name="Karst S.M."/>
            <person name="Dueholm M.S."/>
            <person name="Nielsen P.H."/>
            <person name="Albertsen M."/>
        </authorList>
    </citation>
    <scope>NUCLEOTIDE SEQUENCE [LARGE SCALE GENOMIC DNA]</scope>
    <source>
        <strain evidence="1">EsbW_18-Q3-R4-48_BATAC.463</strain>
    </source>
</reference>
<gene>
    <name evidence="1" type="ORF">IPJ38_23125</name>
</gene>
<organism evidence="1 2">
    <name type="scientific">Candidatus Dechloromonas phosphorivorans</name>
    <dbReference type="NCBI Taxonomy" id="2899244"/>
    <lineage>
        <taxon>Bacteria</taxon>
        <taxon>Pseudomonadati</taxon>
        <taxon>Pseudomonadota</taxon>
        <taxon>Betaproteobacteria</taxon>
        <taxon>Rhodocyclales</taxon>
        <taxon>Azonexaceae</taxon>
        <taxon>Dechloromonas</taxon>
    </lineage>
</organism>
<accession>A0A935KDL1</accession>
<evidence type="ECO:0000313" key="2">
    <source>
        <dbReference type="Proteomes" id="UP000739411"/>
    </source>
</evidence>
<comment type="caution">
    <text evidence="1">The sequence shown here is derived from an EMBL/GenBank/DDBJ whole genome shotgun (WGS) entry which is preliminary data.</text>
</comment>
<evidence type="ECO:0000313" key="1">
    <source>
        <dbReference type="EMBL" id="MBK7417540.1"/>
    </source>
</evidence>
<protein>
    <submittedName>
        <fullName evidence="1">Uncharacterized protein</fullName>
    </submittedName>
</protein>
<sequence length="131" mass="14460">MAAFLLVWCVLIAVDYLEYRRGLQPRTVLEQLAKNIVESLPAGDIAQAVAVIKATELQYNRLRQSSTTADVGQLLIRLAKRDGLSLYASSAIASLAMSGPLPDQGKLEINGRHVGPWFKKRGVAFCNYQDR</sequence>